<dbReference type="RefSeq" id="XP_013230475.1">
    <property type="nucleotide sequence ID" value="XM_013375021.1"/>
</dbReference>
<proteinExistence type="predicted"/>
<dbReference type="VEuPathDB" id="ToxoDB:ETH2_1590200"/>
<gene>
    <name evidence="3" type="ORF">ETH_00039685</name>
</gene>
<dbReference type="Proteomes" id="UP000030747">
    <property type="component" value="Unassembled WGS sequence"/>
</dbReference>
<evidence type="ECO:0000256" key="2">
    <source>
        <dbReference type="SAM" id="MobiDB-lite"/>
    </source>
</evidence>
<dbReference type="AlphaFoldDB" id="U6KNM3"/>
<keyword evidence="4" id="KW-1185">Reference proteome</keyword>
<reference evidence="3" key="2">
    <citation type="submission" date="2013-10" db="EMBL/GenBank/DDBJ databases">
        <authorList>
            <person name="Aslett M."/>
        </authorList>
    </citation>
    <scope>NUCLEOTIDE SEQUENCE [LARGE SCALE GENOMIC DNA]</scope>
    <source>
        <strain evidence="3">Houghton</strain>
    </source>
</reference>
<feature type="coiled-coil region" evidence="1">
    <location>
        <begin position="169"/>
        <end position="197"/>
    </location>
</feature>
<dbReference type="VEuPathDB" id="ToxoDB:ETH_00039685"/>
<evidence type="ECO:0000313" key="3">
    <source>
        <dbReference type="EMBL" id="CDJ39722.1"/>
    </source>
</evidence>
<reference evidence="3" key="1">
    <citation type="submission" date="2013-10" db="EMBL/GenBank/DDBJ databases">
        <title>Genomic analysis of the causative agents of coccidiosis in chickens.</title>
        <authorList>
            <person name="Reid A.J."/>
            <person name="Blake D."/>
            <person name="Billington K."/>
            <person name="Browne H."/>
            <person name="Dunn M."/>
            <person name="Hung S."/>
            <person name="Kawahara F."/>
            <person name="Miranda-Saavedra D."/>
            <person name="Mourier T."/>
            <person name="Nagra H."/>
            <person name="Otto T.D."/>
            <person name="Rawlings N."/>
            <person name="Sanchez A."/>
            <person name="Sanders M."/>
            <person name="Subramaniam C."/>
            <person name="Tay Y."/>
            <person name="Dear P."/>
            <person name="Doerig C."/>
            <person name="Gruber A."/>
            <person name="Parkinson J."/>
            <person name="Shirley M."/>
            <person name="Wan K.L."/>
            <person name="Berriman M."/>
            <person name="Tomley F."/>
            <person name="Pain A."/>
        </authorList>
    </citation>
    <scope>NUCLEOTIDE SEQUENCE [LARGE SCALE GENOMIC DNA]</scope>
    <source>
        <strain evidence="3">Houghton</strain>
    </source>
</reference>
<dbReference type="GeneID" id="25256978"/>
<keyword evidence="1" id="KW-0175">Coiled coil</keyword>
<protein>
    <submittedName>
        <fullName evidence="3">Uncharacterized protein</fullName>
    </submittedName>
</protein>
<feature type="region of interest" description="Disordered" evidence="2">
    <location>
        <begin position="1"/>
        <end position="65"/>
    </location>
</feature>
<evidence type="ECO:0000313" key="4">
    <source>
        <dbReference type="Proteomes" id="UP000030747"/>
    </source>
</evidence>
<evidence type="ECO:0000256" key="1">
    <source>
        <dbReference type="SAM" id="Coils"/>
    </source>
</evidence>
<feature type="compositionally biased region" description="Low complexity" evidence="2">
    <location>
        <begin position="1"/>
        <end position="10"/>
    </location>
</feature>
<feature type="region of interest" description="Disordered" evidence="2">
    <location>
        <begin position="144"/>
        <end position="165"/>
    </location>
</feature>
<feature type="compositionally biased region" description="Low complexity" evidence="2">
    <location>
        <begin position="20"/>
        <end position="65"/>
    </location>
</feature>
<accession>U6KNM3</accession>
<sequence length="359" mass="37355">MCQLRSQQQQQRERLGLLGGPPSLHQQQPQHTTSSTNSNTTTSSSAPSSSSSGSAPSSSSSSSSSSAWCGLLCSSPVPTWLRSYIAAHSLPSTMEALRENALRLVASSGRVLDPGALRGPQGAPLTAQQLALLDQQFQIHSPQWRRPQEGAPQGSGGPLKGPPARQVPVERHLQLLEQQQELQQQQQQQDLQQQQQLELQQLQPSGATAEAADAGAASAPAAVAAAEAADEVKQLVLHGSLRGASCRVQRAAVPLRLGGPYEVTLGAPPAAGAAEAAGAGAASWALRWLLPLQQQWGPPAAARWALRGALRLLGPKKLGPPCSCSGAGQGAPLAWPQGGPQSPPCDLCLFSGPPWGPRL</sequence>
<dbReference type="EMBL" id="HG674643">
    <property type="protein sequence ID" value="CDJ39722.1"/>
    <property type="molecule type" value="Genomic_DNA"/>
</dbReference>
<organism evidence="3 4">
    <name type="scientific">Eimeria tenella</name>
    <name type="common">Coccidian parasite</name>
    <dbReference type="NCBI Taxonomy" id="5802"/>
    <lineage>
        <taxon>Eukaryota</taxon>
        <taxon>Sar</taxon>
        <taxon>Alveolata</taxon>
        <taxon>Apicomplexa</taxon>
        <taxon>Conoidasida</taxon>
        <taxon>Coccidia</taxon>
        <taxon>Eucoccidiorida</taxon>
        <taxon>Eimeriorina</taxon>
        <taxon>Eimeriidae</taxon>
        <taxon>Eimeria</taxon>
    </lineage>
</organism>
<name>U6KNM3_EIMTE</name>